<sequence length="142" mass="15489">MESIAAGVMMLAWPLGADQFINAQLLVDQLGVALRVNCEGPASVPDSAELSRLLVESVSVTRPERERVWKLRVAAMDAVEEGGSSHENLNELVEQLSQWKGGAKKKNTDKGSSVAAGRSEMLKSQFVRRCGDRRPLLRGLVM</sequence>
<gene>
    <name evidence="2" type="ORF">Nepgr_029072</name>
</gene>
<protein>
    <submittedName>
        <fullName evidence="2">Uncharacterized protein</fullName>
    </submittedName>
</protein>
<accession>A0AAD3TE31</accession>
<evidence type="ECO:0000256" key="1">
    <source>
        <dbReference type="ARBA" id="ARBA00022676"/>
    </source>
</evidence>
<dbReference type="PANTHER" id="PTHR48046:SF1">
    <property type="entry name" value="GLYCOSYLTRANSFERASE-RELATED"/>
    <property type="match status" value="1"/>
</dbReference>
<keyword evidence="1" id="KW-0808">Transferase</keyword>
<reference evidence="2" key="1">
    <citation type="submission" date="2023-05" db="EMBL/GenBank/DDBJ databases">
        <title>Nepenthes gracilis genome sequencing.</title>
        <authorList>
            <person name="Fukushima K."/>
        </authorList>
    </citation>
    <scope>NUCLEOTIDE SEQUENCE</scope>
    <source>
        <strain evidence="2">SING2019-196</strain>
    </source>
</reference>
<dbReference type="Proteomes" id="UP001279734">
    <property type="component" value="Unassembled WGS sequence"/>
</dbReference>
<dbReference type="Gene3D" id="3.40.50.2000">
    <property type="entry name" value="Glycogen Phosphorylase B"/>
    <property type="match status" value="2"/>
</dbReference>
<keyword evidence="3" id="KW-1185">Reference proteome</keyword>
<name>A0AAD3TE31_NEPGR</name>
<comment type="caution">
    <text evidence="2">The sequence shown here is derived from an EMBL/GenBank/DDBJ whole genome shotgun (WGS) entry which is preliminary data.</text>
</comment>
<dbReference type="EMBL" id="BSYO01000032">
    <property type="protein sequence ID" value="GMH27229.1"/>
    <property type="molecule type" value="Genomic_DNA"/>
</dbReference>
<organism evidence="2 3">
    <name type="scientific">Nepenthes gracilis</name>
    <name type="common">Slender pitcher plant</name>
    <dbReference type="NCBI Taxonomy" id="150966"/>
    <lineage>
        <taxon>Eukaryota</taxon>
        <taxon>Viridiplantae</taxon>
        <taxon>Streptophyta</taxon>
        <taxon>Embryophyta</taxon>
        <taxon>Tracheophyta</taxon>
        <taxon>Spermatophyta</taxon>
        <taxon>Magnoliopsida</taxon>
        <taxon>eudicotyledons</taxon>
        <taxon>Gunneridae</taxon>
        <taxon>Pentapetalae</taxon>
        <taxon>Caryophyllales</taxon>
        <taxon>Nepenthaceae</taxon>
        <taxon>Nepenthes</taxon>
    </lineage>
</organism>
<keyword evidence="1" id="KW-0328">Glycosyltransferase</keyword>
<dbReference type="GO" id="GO:0016757">
    <property type="term" value="F:glycosyltransferase activity"/>
    <property type="evidence" value="ECO:0007669"/>
    <property type="project" value="UniProtKB-KW"/>
</dbReference>
<dbReference type="AlphaFoldDB" id="A0AAD3TE31"/>
<proteinExistence type="predicted"/>
<dbReference type="SUPFAM" id="SSF53756">
    <property type="entry name" value="UDP-Glycosyltransferase/glycogen phosphorylase"/>
    <property type="match status" value="1"/>
</dbReference>
<evidence type="ECO:0000313" key="2">
    <source>
        <dbReference type="EMBL" id="GMH27229.1"/>
    </source>
</evidence>
<dbReference type="PANTHER" id="PTHR48046">
    <property type="entry name" value="UDP-GLYCOSYLTRANSFERASE 72E1"/>
    <property type="match status" value="1"/>
</dbReference>
<evidence type="ECO:0000313" key="3">
    <source>
        <dbReference type="Proteomes" id="UP001279734"/>
    </source>
</evidence>